<dbReference type="Gene3D" id="3.20.20.140">
    <property type="entry name" value="Metal-dependent hydrolases"/>
    <property type="match status" value="1"/>
</dbReference>
<evidence type="ECO:0000313" key="5">
    <source>
        <dbReference type="Proteomes" id="UP000266506"/>
    </source>
</evidence>
<dbReference type="Proteomes" id="UP000266506">
    <property type="component" value="Unassembled WGS sequence"/>
</dbReference>
<keyword evidence="2" id="KW-0378">Hydrolase</keyword>
<dbReference type="InParanoid" id="A0A397RSR2"/>
<dbReference type="PROSITE" id="PS01091">
    <property type="entry name" value="TATD_3"/>
    <property type="match status" value="1"/>
</dbReference>
<keyword evidence="1 3" id="KW-0479">Metal-binding</keyword>
<feature type="binding site" evidence="3">
    <location>
        <position position="7"/>
    </location>
    <ligand>
        <name>a divalent metal cation</name>
        <dbReference type="ChEBI" id="CHEBI:60240"/>
        <label>1</label>
    </ligand>
</feature>
<gene>
    <name evidence="4" type="ORF">EI71_01507</name>
</gene>
<feature type="binding site" evidence="3">
    <location>
        <position position="201"/>
    </location>
    <ligand>
        <name>a divalent metal cation</name>
        <dbReference type="ChEBI" id="CHEBI:60240"/>
        <label>1</label>
    </ligand>
</feature>
<accession>A0A397RSR2</accession>
<protein>
    <submittedName>
        <fullName evidence="4">TatD DNase family protein</fullName>
    </submittedName>
</protein>
<dbReference type="FunFam" id="3.20.20.140:FF:000005">
    <property type="entry name" value="TatD family hydrolase"/>
    <property type="match status" value="1"/>
</dbReference>
<dbReference type="PANTHER" id="PTHR46124">
    <property type="entry name" value="D-AMINOACYL-TRNA DEACYLASE"/>
    <property type="match status" value="1"/>
</dbReference>
<dbReference type="SUPFAM" id="SSF51556">
    <property type="entry name" value="Metallo-dependent hydrolases"/>
    <property type="match status" value="1"/>
</dbReference>
<feature type="binding site" evidence="3">
    <location>
        <position position="127"/>
    </location>
    <ligand>
        <name>a divalent metal cation</name>
        <dbReference type="ChEBI" id="CHEBI:60240"/>
        <label>2</label>
    </ligand>
</feature>
<dbReference type="NCBIfam" id="TIGR00010">
    <property type="entry name" value="YchF/TatD family DNA exonuclease"/>
    <property type="match status" value="1"/>
</dbReference>
<dbReference type="Pfam" id="PF01026">
    <property type="entry name" value="TatD_DNase"/>
    <property type="match status" value="1"/>
</dbReference>
<name>A0A397RSR2_9MOLU</name>
<sequence>MIDTHCHLFDEEFDNDREECIKRAIDSGVSKMIIVGFSHDTNKKAQELALKYPFFYPSAGLHPSEATLDYLKDFEFFKAFAETNKIYAIGECGLDYHWDITYKEEQKKLFRLQCEYAIKRDLPIIVHSRDAAKDTYDIIASYNGKLKGVMHCYSGSKEMALDYVKLGMYISLGGPVTFKNAKEPKEVAKAVPLDHLLIETDCPYLAPTPMRGKRNESSYVSYVRDEIASLRGISKEEVENITTANAVRLFKISEIWQVIKKRIR</sequence>
<evidence type="ECO:0000313" key="4">
    <source>
        <dbReference type="EMBL" id="RIA75469.1"/>
    </source>
</evidence>
<dbReference type="OrthoDB" id="9810005at2"/>
<dbReference type="CDD" id="cd01310">
    <property type="entry name" value="TatD_DNAse"/>
    <property type="match status" value="1"/>
</dbReference>
<feature type="binding site" evidence="3">
    <location>
        <position position="91"/>
    </location>
    <ligand>
        <name>a divalent metal cation</name>
        <dbReference type="ChEBI" id="CHEBI:60240"/>
        <label>1</label>
    </ligand>
</feature>
<dbReference type="InterPro" id="IPR018228">
    <property type="entry name" value="DNase_TatD-rel_CS"/>
</dbReference>
<dbReference type="EMBL" id="QXEV01000019">
    <property type="protein sequence ID" value="RIA75469.1"/>
    <property type="molecule type" value="Genomic_DNA"/>
</dbReference>
<reference evidence="4 5" key="1">
    <citation type="submission" date="2018-08" db="EMBL/GenBank/DDBJ databases">
        <title>Genomic Encyclopedia of Archaeal and Bacterial Type Strains, Phase II (KMG-II): from individual species to whole genera.</title>
        <authorList>
            <person name="Goeker M."/>
        </authorList>
    </citation>
    <scope>NUCLEOTIDE SEQUENCE [LARGE SCALE GENOMIC DNA]</scope>
    <source>
        <strain evidence="4 5">ATCC 27112</strain>
    </source>
</reference>
<feature type="binding site" evidence="3">
    <location>
        <position position="5"/>
    </location>
    <ligand>
        <name>a divalent metal cation</name>
        <dbReference type="ChEBI" id="CHEBI:60240"/>
        <label>1</label>
    </ligand>
</feature>
<evidence type="ECO:0000256" key="3">
    <source>
        <dbReference type="PIRSR" id="PIRSR005902-1"/>
    </source>
</evidence>
<feature type="binding site" evidence="3">
    <location>
        <position position="151"/>
    </location>
    <ligand>
        <name>a divalent metal cation</name>
        <dbReference type="ChEBI" id="CHEBI:60240"/>
        <label>2</label>
    </ligand>
</feature>
<dbReference type="InterPro" id="IPR015991">
    <property type="entry name" value="TatD/YcfH-like"/>
</dbReference>
<dbReference type="AlphaFoldDB" id="A0A397RSR2"/>
<dbReference type="GO" id="GO:0046872">
    <property type="term" value="F:metal ion binding"/>
    <property type="evidence" value="ECO:0007669"/>
    <property type="project" value="UniProtKB-KW"/>
</dbReference>
<dbReference type="GO" id="GO:0005829">
    <property type="term" value="C:cytosol"/>
    <property type="evidence" value="ECO:0007669"/>
    <property type="project" value="TreeGrafter"/>
</dbReference>
<keyword evidence="5" id="KW-1185">Reference proteome</keyword>
<dbReference type="PANTHER" id="PTHR46124:SF2">
    <property type="entry name" value="D-AMINOACYL-TRNA DEACYLASE"/>
    <property type="match status" value="1"/>
</dbReference>
<dbReference type="InterPro" id="IPR032466">
    <property type="entry name" value="Metal_Hydrolase"/>
</dbReference>
<dbReference type="PIRSF" id="PIRSF005902">
    <property type="entry name" value="DNase_TatD"/>
    <property type="match status" value="1"/>
</dbReference>
<proteinExistence type="predicted"/>
<dbReference type="GO" id="GO:0004536">
    <property type="term" value="F:DNA nuclease activity"/>
    <property type="evidence" value="ECO:0007669"/>
    <property type="project" value="InterPro"/>
</dbReference>
<organism evidence="4 5">
    <name type="scientific">Anaeroplasma bactoclasticum</name>
    <dbReference type="NCBI Taxonomy" id="2088"/>
    <lineage>
        <taxon>Bacteria</taxon>
        <taxon>Bacillati</taxon>
        <taxon>Mycoplasmatota</taxon>
        <taxon>Mollicutes</taxon>
        <taxon>Anaeroplasmatales</taxon>
        <taxon>Anaeroplasmataceae</taxon>
        <taxon>Anaeroplasma</taxon>
    </lineage>
</organism>
<evidence type="ECO:0000256" key="1">
    <source>
        <dbReference type="ARBA" id="ARBA00022723"/>
    </source>
</evidence>
<comment type="caution">
    <text evidence="4">The sequence shown here is derived from an EMBL/GenBank/DDBJ whole genome shotgun (WGS) entry which is preliminary data.</text>
</comment>
<evidence type="ECO:0000256" key="2">
    <source>
        <dbReference type="ARBA" id="ARBA00022801"/>
    </source>
</evidence>
<dbReference type="FunCoup" id="A0A397RSR2">
    <property type="interactions" value="328"/>
</dbReference>
<dbReference type="GO" id="GO:0016788">
    <property type="term" value="F:hydrolase activity, acting on ester bonds"/>
    <property type="evidence" value="ECO:0007669"/>
    <property type="project" value="InterPro"/>
</dbReference>
<dbReference type="InterPro" id="IPR001130">
    <property type="entry name" value="TatD-like"/>
</dbReference>